<dbReference type="Gene3D" id="4.10.240.10">
    <property type="entry name" value="Zn(2)-C6 fungal-type DNA-binding domain"/>
    <property type="match status" value="2"/>
</dbReference>
<evidence type="ECO:0000256" key="3">
    <source>
        <dbReference type="ARBA" id="ARBA00023015"/>
    </source>
</evidence>
<feature type="domain" description="Zn(2)-C6 fungal-type" evidence="10">
    <location>
        <begin position="43"/>
        <end position="74"/>
    </location>
</feature>
<evidence type="ECO:0000256" key="2">
    <source>
        <dbReference type="ARBA" id="ARBA00022833"/>
    </source>
</evidence>
<name>A0A4E9EK22_GIBZA</name>
<feature type="region of interest" description="Disordered" evidence="9">
    <location>
        <begin position="1049"/>
        <end position="1069"/>
    </location>
</feature>
<feature type="compositionally biased region" description="Polar residues" evidence="9">
    <location>
        <begin position="729"/>
        <end position="739"/>
    </location>
</feature>
<feature type="region of interest" description="Disordered" evidence="9">
    <location>
        <begin position="1"/>
        <end position="34"/>
    </location>
</feature>
<feature type="region of interest" description="Disordered" evidence="9">
    <location>
        <begin position="137"/>
        <end position="179"/>
    </location>
</feature>
<dbReference type="CDD" id="cd12148">
    <property type="entry name" value="fungal_TF_MHR"/>
    <property type="match status" value="2"/>
</dbReference>
<dbReference type="PANTHER" id="PTHR47663">
    <property type="entry name" value="XYLANOLYTIC TRANSCRIPTIONAL ACTIVATOR XLNR-RELATED"/>
    <property type="match status" value="1"/>
</dbReference>
<feature type="region of interest" description="Disordered" evidence="9">
    <location>
        <begin position="1713"/>
        <end position="1738"/>
    </location>
</feature>
<protein>
    <recommendedName>
        <fullName evidence="10">Zn(2)-C6 fungal-type domain-containing protein</fullName>
    </recommendedName>
</protein>
<sequence length="1915" mass="211526">MEEPRPETTAQTGPPTSTPSATRKKSRRGADSASQKRRCVSTACIACRKRKSKCDGALPSCAACSSVYGTECLYDPNSDHRRKGVYREKVDSMKARNSTLQILIEAILNAEEEDVSSIVQRIRTCNSLDAVAEDIINQQQQQQQQRQAPQLAAPSAAEDSDDYDQSNENYTTDQPVQGERDLARKMGELRLENGNVRFIGGTSHLIYLSDPTHEGDFEPSFEDYNTGEDPITSWTRVTQDSQLITHLINMYFNWHYPYFTTLSKKLFFRDFLKGKAGIGRGTAYCSSLLVNAMLALGCHFTSVAGAHGIPGDSRTKGDHFFAEAKRLIVENDEYEKPRLVTVQALALMSVREAGCAREAKGWVYSGMSFRMAEDIGLNLDVGQLDKERMSDYEIDARRITFWGCYLFDKCWSNYLGRLPQIPKSSFNVSKFDVFPDEDAETWSPYTDNGFDQSSKQPARTRAIALQMSKLSEISSDLLTFFYHPSNIGRSSGKAVELKKLSELHRRLEEWRKEIPKEFEPKDGQLPNVLLMHMFFHLQYIHLFRPFLKYSPTTSPLPPHVSPRRICTANAGAISKLLRLYKKLWNLRQICNIAVYMVHSACTIHLLNLPEKTARRDITHGVKHLEEIAEDWLCARRTLSILSVLSRKWNCELPEDAAFVLRRADEKYGTYSTSDVPSPHSQAGASPLSDGGLGLKSMGEYSPFPQYTRTQLARPMQQLQQQQPQPQPQRSVTETMMTGSPLPNNILAQQQGMPMNRGNGGFGSESVGGWGSVPVTSSMASYQPAFAPINRNSMASAGTGVPPVSNPPTSNRGMRMDGQEWFLNDSARWHQSFEAWQMANNGQDNSVFMFGDSGNQDTPNTNADGNASMQADTNDQIAALDGLGAKLSVEGTGSLCNREVSISSQQAGGAAWKRRWDECGGIGPGVRFTVGATASHSGSGRHEGEYKLNLSLSLSLSVNLVMSLGMEEVGGFFHERLAITGKMLSNPLQRFSPYQNAASSNISPDGNVQQGTMQNGGLDSLQNHQYPIQPLSQAVPLSNGHFERAAAQVKNRQHPYGVHPRSSSTSGPIRRRISRACDQCNQLRTKCDGQHPCAHCIEFGLGCEYIRERKKRGKASRKELAQQAAAQAAAGGTGQNMDDSLSENGQTSSKGLESSNMGLEQQSNERHPSTSSKSSRDPGDDVMRHTQGLEGLDHLGNISEQPHLGRSSLDGEHMENNGGLDLNGFNSMPHAYDSQGLDGPVLNGQSYAPNGRGNMPGYAEFPYTMQAQSPPNFNNNSAFRMGNSPLGYAMGKGTSPGWGISMTSPPGQYQTQAPPPNFNNSKLRYPVLEPIIPYLNNIIPIPLACDLVDLYFASSSSAQMHPMSPYVLGFVLRKRYFLDQTRPRPCQPALLASMLWVAAQTSDAPFLASTPSARAKTCQKLLELTVYLLRPLIHTAPSDAPSPVADGVALGGLGVAMPGSISMEATSGESGPFGAAGSLDDVITYIHLAVVVSASEYKGASMRWWTAAWGLARELKLGRELPPGPSPAAQEAMDTDGTEDAEGGISGNGYVGEEEREERRRIWWLLYIVDRHLALCYNRPLFLLDIECQGLLQPMDDAYWQSGEFLNNSNSTTDPNLLGTSPEGYRTDHPHSHGPQYECRGHSIFGYFLPLMTILGEIVDLHHAKNHPRFGTSFRQSHEWNAQTAEITRHLEIYEQSLQSFERKNLPRQVEDRADVANEGNGVPETNTPSVHSVHTNSSNRLTESNIQTRIVIAYGTHVMHVLHILLSGKWDPINLLDDEDLWISSQGFITSTSHAVAAAEAINLILEFDPGLEFMPFFFGIYLLQGSFLLLLIADKLQSEASPSVAKACETIVRAHEACVVTLSTEYQRKFSKVMRSALAQVRGRVPEDLGEQQQRRRELLAVYRWTKDGTGLAL</sequence>
<dbReference type="EMBL" id="CAJPIJ010000172">
    <property type="protein sequence ID" value="CAG2001864.1"/>
    <property type="molecule type" value="Genomic_DNA"/>
</dbReference>
<dbReference type="GO" id="GO:0008270">
    <property type="term" value="F:zinc ion binding"/>
    <property type="evidence" value="ECO:0007669"/>
    <property type="project" value="InterPro"/>
</dbReference>
<evidence type="ECO:0000313" key="12">
    <source>
        <dbReference type="EMBL" id="VIO63625.1"/>
    </source>
</evidence>
<feature type="compositionally biased region" description="Polar residues" evidence="9">
    <location>
        <begin position="166"/>
        <end position="175"/>
    </location>
</feature>
<evidence type="ECO:0000259" key="10">
    <source>
        <dbReference type="PROSITE" id="PS50048"/>
    </source>
</evidence>
<dbReference type="PROSITE" id="PS00463">
    <property type="entry name" value="ZN2_CY6_FUNGAL_1"/>
    <property type="match status" value="1"/>
</dbReference>
<dbReference type="InterPro" id="IPR036864">
    <property type="entry name" value="Zn2-C6_fun-type_DNA-bd_sf"/>
</dbReference>
<evidence type="ECO:0000256" key="5">
    <source>
        <dbReference type="ARBA" id="ARBA00023159"/>
    </source>
</evidence>
<feature type="region of interest" description="Disordered" evidence="9">
    <location>
        <begin position="669"/>
        <end position="694"/>
    </location>
</feature>
<accession>A0A4E9EK22</accession>
<keyword evidence="3" id="KW-0805">Transcription regulation</keyword>
<evidence type="ECO:0000256" key="7">
    <source>
        <dbReference type="ARBA" id="ARBA00023242"/>
    </source>
</evidence>
<dbReference type="InterPro" id="IPR007219">
    <property type="entry name" value="XnlR_reg_dom"/>
</dbReference>
<feature type="compositionally biased region" description="Low complexity" evidence="9">
    <location>
        <begin position="138"/>
        <end position="157"/>
    </location>
</feature>
<dbReference type="PANTHER" id="PTHR47663:SF1">
    <property type="entry name" value="XYLANOLYTIC TRANSCRIPTIONAL ACTIVATOR XLNR-RELATED"/>
    <property type="match status" value="1"/>
</dbReference>
<reference evidence="11" key="2">
    <citation type="submission" date="2021-03" db="EMBL/GenBank/DDBJ databases">
        <authorList>
            <person name="Alouane T."/>
            <person name="Langin T."/>
            <person name="Bonhomme L."/>
        </authorList>
    </citation>
    <scope>NUCLEOTIDE SEQUENCE</scope>
    <source>
        <strain evidence="11">MDC_Fg202</strain>
    </source>
</reference>
<dbReference type="SUPFAM" id="SSF57701">
    <property type="entry name" value="Zn2/Cys6 DNA-binding domain"/>
    <property type="match status" value="2"/>
</dbReference>
<proteinExistence type="inferred from homology"/>
<dbReference type="Proteomes" id="UP000746612">
    <property type="component" value="Unassembled WGS sequence"/>
</dbReference>
<evidence type="ECO:0000256" key="9">
    <source>
        <dbReference type="SAM" id="MobiDB-lite"/>
    </source>
</evidence>
<evidence type="ECO:0000256" key="8">
    <source>
        <dbReference type="ARBA" id="ARBA00037990"/>
    </source>
</evidence>
<evidence type="ECO:0000256" key="6">
    <source>
        <dbReference type="ARBA" id="ARBA00023163"/>
    </source>
</evidence>
<dbReference type="Pfam" id="PF04082">
    <property type="entry name" value="Fungal_trans"/>
    <property type="match status" value="2"/>
</dbReference>
<feature type="compositionally biased region" description="Polar residues" evidence="9">
    <location>
        <begin position="669"/>
        <end position="683"/>
    </location>
</feature>
<dbReference type="EMBL" id="CAAKMV010000185">
    <property type="protein sequence ID" value="VIO63625.1"/>
    <property type="molecule type" value="Genomic_DNA"/>
</dbReference>
<dbReference type="GO" id="GO:0000981">
    <property type="term" value="F:DNA-binding transcription factor activity, RNA polymerase II-specific"/>
    <property type="evidence" value="ECO:0007669"/>
    <property type="project" value="InterPro"/>
</dbReference>
<gene>
    <name evidence="12" type="ORF">FUG_LOCUS541763</name>
    <name evidence="11" type="ORF">MDCFG202_LOCUS475712</name>
</gene>
<keyword evidence="1" id="KW-0479">Metal-binding</keyword>
<feature type="region of interest" description="Disordered" evidence="9">
    <location>
        <begin position="994"/>
        <end position="1022"/>
    </location>
</feature>
<feature type="region of interest" description="Disordered" evidence="9">
    <location>
        <begin position="1113"/>
        <end position="1221"/>
    </location>
</feature>
<feature type="compositionally biased region" description="Polar residues" evidence="9">
    <location>
        <begin position="8"/>
        <end position="21"/>
    </location>
</feature>
<reference evidence="12" key="1">
    <citation type="submission" date="2019-04" db="EMBL/GenBank/DDBJ databases">
        <authorList>
            <person name="Melise S."/>
            <person name="Noan J."/>
            <person name="Okalmin O."/>
        </authorList>
    </citation>
    <scope>NUCLEOTIDE SEQUENCE</scope>
    <source>
        <strain evidence="12">FN9</strain>
    </source>
</reference>
<feature type="domain" description="Zn(2)-C6 fungal-type" evidence="10">
    <location>
        <begin position="1075"/>
        <end position="1104"/>
    </location>
</feature>
<feature type="region of interest" description="Disordered" evidence="9">
    <location>
        <begin position="1519"/>
        <end position="1551"/>
    </location>
</feature>
<dbReference type="InterPro" id="IPR051439">
    <property type="entry name" value="XlnR/Xlr1"/>
</dbReference>
<comment type="similarity">
    <text evidence="8">Belongs to the xlnR/xlr1 family.</text>
</comment>
<keyword evidence="5" id="KW-0010">Activator</keyword>
<organism evidence="12">
    <name type="scientific">Gibberella zeae</name>
    <name type="common">Wheat head blight fungus</name>
    <name type="synonym">Fusarium graminearum</name>
    <dbReference type="NCBI Taxonomy" id="5518"/>
    <lineage>
        <taxon>Eukaryota</taxon>
        <taxon>Fungi</taxon>
        <taxon>Dikarya</taxon>
        <taxon>Ascomycota</taxon>
        <taxon>Pezizomycotina</taxon>
        <taxon>Sordariomycetes</taxon>
        <taxon>Hypocreomycetidae</taxon>
        <taxon>Hypocreales</taxon>
        <taxon>Nectriaceae</taxon>
        <taxon>Fusarium</taxon>
    </lineage>
</organism>
<feature type="compositionally biased region" description="Acidic residues" evidence="9">
    <location>
        <begin position="1532"/>
        <end position="1541"/>
    </location>
</feature>
<evidence type="ECO:0000313" key="11">
    <source>
        <dbReference type="EMBL" id="CAG2001864.1"/>
    </source>
</evidence>
<dbReference type="FunFam" id="4.10.240.10:FF:000004">
    <property type="entry name" value="Xylanolytic transcriptional activator XlnR"/>
    <property type="match status" value="1"/>
</dbReference>
<feature type="compositionally biased region" description="Polar residues" evidence="9">
    <location>
        <begin position="1134"/>
        <end position="1161"/>
    </location>
</feature>
<dbReference type="SMART" id="SM00066">
    <property type="entry name" value="GAL4"/>
    <property type="match status" value="2"/>
</dbReference>
<dbReference type="InterPro" id="IPR001138">
    <property type="entry name" value="Zn2Cys6_DnaBD"/>
</dbReference>
<dbReference type="SMART" id="SM00906">
    <property type="entry name" value="Fungal_trans"/>
    <property type="match status" value="2"/>
</dbReference>
<dbReference type="CDD" id="cd00067">
    <property type="entry name" value="GAL4"/>
    <property type="match status" value="2"/>
</dbReference>
<evidence type="ECO:0000256" key="1">
    <source>
        <dbReference type="ARBA" id="ARBA00022723"/>
    </source>
</evidence>
<keyword evidence="2" id="KW-0862">Zinc</keyword>
<dbReference type="GO" id="GO:0006351">
    <property type="term" value="P:DNA-templated transcription"/>
    <property type="evidence" value="ECO:0007669"/>
    <property type="project" value="InterPro"/>
</dbReference>
<keyword evidence="7" id="KW-0539">Nucleus</keyword>
<feature type="compositionally biased region" description="Basic and acidic residues" evidence="9">
    <location>
        <begin position="1162"/>
        <end position="1183"/>
    </location>
</feature>
<evidence type="ECO:0000256" key="4">
    <source>
        <dbReference type="ARBA" id="ARBA00023125"/>
    </source>
</evidence>
<feature type="compositionally biased region" description="Low complexity" evidence="9">
    <location>
        <begin position="1120"/>
        <end position="1129"/>
    </location>
</feature>
<dbReference type="PROSITE" id="PS50048">
    <property type="entry name" value="ZN2_CY6_FUNGAL_2"/>
    <property type="match status" value="2"/>
</dbReference>
<feature type="compositionally biased region" description="Polar residues" evidence="9">
    <location>
        <begin position="1723"/>
        <end position="1738"/>
    </location>
</feature>
<keyword evidence="4" id="KW-0238">DNA-binding</keyword>
<dbReference type="GO" id="GO:0003677">
    <property type="term" value="F:DNA binding"/>
    <property type="evidence" value="ECO:0007669"/>
    <property type="project" value="UniProtKB-KW"/>
</dbReference>
<feature type="region of interest" description="Disordered" evidence="9">
    <location>
        <begin position="714"/>
        <end position="739"/>
    </location>
</feature>
<dbReference type="Pfam" id="PF00172">
    <property type="entry name" value="Zn_clus"/>
    <property type="match status" value="2"/>
</dbReference>
<keyword evidence="6" id="KW-0804">Transcription</keyword>